<dbReference type="OrthoDB" id="415023at2759"/>
<keyword evidence="4" id="KW-1185">Reference proteome</keyword>
<dbReference type="Gene3D" id="3.90.70.80">
    <property type="match status" value="1"/>
</dbReference>
<feature type="region of interest" description="Disordered" evidence="1">
    <location>
        <begin position="1"/>
        <end position="111"/>
    </location>
</feature>
<dbReference type="PROSITE" id="PS50802">
    <property type="entry name" value="OTU"/>
    <property type="match status" value="1"/>
</dbReference>
<organism evidence="3 4">
    <name type="scientific">Brassicogethes aeneus</name>
    <name type="common">Rape pollen beetle</name>
    <name type="synonym">Meligethes aeneus</name>
    <dbReference type="NCBI Taxonomy" id="1431903"/>
    <lineage>
        <taxon>Eukaryota</taxon>
        <taxon>Metazoa</taxon>
        <taxon>Ecdysozoa</taxon>
        <taxon>Arthropoda</taxon>
        <taxon>Hexapoda</taxon>
        <taxon>Insecta</taxon>
        <taxon>Pterygota</taxon>
        <taxon>Neoptera</taxon>
        <taxon>Endopterygota</taxon>
        <taxon>Coleoptera</taxon>
        <taxon>Polyphaga</taxon>
        <taxon>Cucujiformia</taxon>
        <taxon>Nitidulidae</taxon>
        <taxon>Meligethinae</taxon>
        <taxon>Brassicogethes</taxon>
    </lineage>
</organism>
<accession>A0A9P0B8P2</accession>
<feature type="compositionally biased region" description="Basic and acidic residues" evidence="1">
    <location>
        <begin position="84"/>
        <end position="111"/>
    </location>
</feature>
<evidence type="ECO:0000313" key="3">
    <source>
        <dbReference type="EMBL" id="CAH0557470.1"/>
    </source>
</evidence>
<dbReference type="InterPro" id="IPR038765">
    <property type="entry name" value="Papain-like_cys_pep_sf"/>
</dbReference>
<dbReference type="SUPFAM" id="SSF54001">
    <property type="entry name" value="Cysteine proteinases"/>
    <property type="match status" value="1"/>
</dbReference>
<evidence type="ECO:0000256" key="1">
    <source>
        <dbReference type="SAM" id="MobiDB-lite"/>
    </source>
</evidence>
<gene>
    <name evidence="3" type="ORF">MELIAE_LOCUS8183</name>
</gene>
<dbReference type="AlphaFoldDB" id="A0A9P0B8P2"/>
<evidence type="ECO:0000259" key="2">
    <source>
        <dbReference type="PROSITE" id="PS50802"/>
    </source>
</evidence>
<name>A0A9P0B8P2_BRAAE</name>
<evidence type="ECO:0000313" key="4">
    <source>
        <dbReference type="Proteomes" id="UP001154078"/>
    </source>
</evidence>
<dbReference type="Proteomes" id="UP001154078">
    <property type="component" value="Chromosome 5"/>
</dbReference>
<protein>
    <recommendedName>
        <fullName evidence="2">OTU domain-containing protein</fullName>
    </recommendedName>
</protein>
<feature type="compositionally biased region" description="Acidic residues" evidence="1">
    <location>
        <begin position="56"/>
        <end position="65"/>
    </location>
</feature>
<reference evidence="3" key="1">
    <citation type="submission" date="2021-12" db="EMBL/GenBank/DDBJ databases">
        <authorList>
            <person name="King R."/>
        </authorList>
    </citation>
    <scope>NUCLEOTIDE SEQUENCE</scope>
</reference>
<proteinExistence type="predicted"/>
<sequence>MESEGVPADLNEEELSKRHKQEKKDLHAKVQALKKAVPKENELVDEDSNNQSNISEDLEIKEDEVDGKMANNRDSRAQKRRNKKAAEEREREKRISEQAEKNRGGPRETEMKSIKETLKSLNLHIYNIPADGNCLYCAVNHQLEVKGKKNVHNHWIKADYSRFYVDKPR</sequence>
<feature type="domain" description="OTU" evidence="2">
    <location>
        <begin position="123"/>
        <end position="169"/>
    </location>
</feature>
<dbReference type="InterPro" id="IPR003323">
    <property type="entry name" value="OTU_dom"/>
</dbReference>
<dbReference type="EMBL" id="OV121136">
    <property type="protein sequence ID" value="CAH0557470.1"/>
    <property type="molecule type" value="Genomic_DNA"/>
</dbReference>